<protein>
    <recommendedName>
        <fullName evidence="2">DUF6589 domain-containing protein</fullName>
    </recommendedName>
</protein>
<feature type="region of interest" description="Disordered" evidence="1">
    <location>
        <begin position="977"/>
        <end position="1104"/>
    </location>
</feature>
<feature type="compositionally biased region" description="Acidic residues" evidence="1">
    <location>
        <begin position="1080"/>
        <end position="1104"/>
    </location>
</feature>
<feature type="compositionally biased region" description="Acidic residues" evidence="1">
    <location>
        <begin position="1022"/>
        <end position="1037"/>
    </location>
</feature>
<proteinExistence type="predicted"/>
<accession>A0AAV9ZMW1</accession>
<evidence type="ECO:0000259" key="2">
    <source>
        <dbReference type="Pfam" id="PF20231"/>
    </source>
</evidence>
<dbReference type="InterPro" id="IPR046496">
    <property type="entry name" value="DUF6589"/>
</dbReference>
<feature type="domain" description="DUF6589" evidence="2">
    <location>
        <begin position="397"/>
        <end position="895"/>
    </location>
</feature>
<dbReference type="AlphaFoldDB" id="A0AAV9ZMW1"/>
<dbReference type="EMBL" id="JAWWNJ010000128">
    <property type="protein sequence ID" value="KAK6987804.1"/>
    <property type="molecule type" value="Genomic_DNA"/>
</dbReference>
<reference evidence="3 4" key="1">
    <citation type="journal article" date="2024" name="J Genomics">
        <title>Draft genome sequencing and assembly of Favolaschia claudopus CIRM-BRFM 2984 isolated from oak limbs.</title>
        <authorList>
            <person name="Navarro D."/>
            <person name="Drula E."/>
            <person name="Chaduli D."/>
            <person name="Cazenave R."/>
            <person name="Ahrendt S."/>
            <person name="Wang J."/>
            <person name="Lipzen A."/>
            <person name="Daum C."/>
            <person name="Barry K."/>
            <person name="Grigoriev I.V."/>
            <person name="Favel A."/>
            <person name="Rosso M.N."/>
            <person name="Martin F."/>
        </authorList>
    </citation>
    <scope>NUCLEOTIDE SEQUENCE [LARGE SCALE GENOMIC DNA]</scope>
    <source>
        <strain evidence="3 4">CIRM-BRFM 2984</strain>
    </source>
</reference>
<feature type="region of interest" description="Disordered" evidence="1">
    <location>
        <begin position="701"/>
        <end position="737"/>
    </location>
</feature>
<feature type="compositionally biased region" description="Polar residues" evidence="1">
    <location>
        <begin position="990"/>
        <end position="1018"/>
    </location>
</feature>
<organism evidence="3 4">
    <name type="scientific">Favolaschia claudopus</name>
    <dbReference type="NCBI Taxonomy" id="2862362"/>
    <lineage>
        <taxon>Eukaryota</taxon>
        <taxon>Fungi</taxon>
        <taxon>Dikarya</taxon>
        <taxon>Basidiomycota</taxon>
        <taxon>Agaricomycotina</taxon>
        <taxon>Agaricomycetes</taxon>
        <taxon>Agaricomycetidae</taxon>
        <taxon>Agaricales</taxon>
        <taxon>Marasmiineae</taxon>
        <taxon>Mycenaceae</taxon>
        <taxon>Favolaschia</taxon>
    </lineage>
</organism>
<dbReference type="Pfam" id="PF20231">
    <property type="entry name" value="DUF6589"/>
    <property type="match status" value="1"/>
</dbReference>
<evidence type="ECO:0000256" key="1">
    <source>
        <dbReference type="SAM" id="MobiDB-lite"/>
    </source>
</evidence>
<evidence type="ECO:0000313" key="4">
    <source>
        <dbReference type="Proteomes" id="UP001362999"/>
    </source>
</evidence>
<name>A0AAV9ZMW1_9AGAR</name>
<sequence>MAENTSEPPIKPVRSYKKIPTLRTVASLDSIRTQSAPSASTTSAVLSGLSLPSQIQHRAAPRTPWTKMDDVLRQYGFDSLGEFFTILFYHRTRGVPDPRTKRHRHVVASFLQGRSKFKMADLITLLYDHPKSRAKPTSADAALKFSPHKPLTQIYCARPCLSSWATRLVGNHAYYRVGKLAHKGNSDKRARRHLRATTNGRTPRTEVVEWEDVSFSMEELAQQYKDEDEFVWYLTECFAGSRKDGKVVVKKNRPHPVIQVGAISSFLVSRNQYASGDLALPLGIWLFSTQAHVDIKRVFSRLGYAVSDPTARAALNSLTDSDMNTLHASVGDAMERVDADEAKIIDNIQRYVRVYEHGLGKESELKVGTACTILHLENCKPGAFRADDHIARVIAQDRQKMTTESLYKSIDWAHNDQILELHFVRILVEFIPLLNHYSSVVSARFRTMLAKHRIPVHKSVLQPLGTNTEREVENKGMYNALLDFDKQMGVDPKKCDNILSWVRGDGASHATVTRLKRILATTPDIYSSFRNVITTPELWHTKATDLNSCASNHYGPAAAKDPSSLSRSSNATNMKRPTDLKKCDFYPTSRSMTMIYQARVLDCWRLILGCDDELLSHFEELVKHDALPSFDDLLEQASILRERYACQGAYQQSLDKADQDAASTETKFPVGSPWSPVFTSEVPSFPANVDVDMPAVEEDAGRIERNSGSDPEPEPSTTSPPQTRGRKGKKVKGPTIHVESPDFDGDRVLSNAVLFLMEFSWWTELNYAIPEGDIGRVLEILKIYIFTFGGTSNQNYMAYLLDLYTLLEFECSPDLKEAILNNFILNLRGEDGHGVEGDVVQEWNNKWLQGFSGRCGGEFDDTFYRKTISPNVLHFLKMKEDIESAFDLKRRGKSHTSPHLRNETKILLKLYRDEELHTFRSGRSMGHAAVNRFDRGYQRLDGEKKLKEYLERTGEYAEMLCDMEVIRSGAYTAMRRSELSDPFPSPPKSNSPVPATNNPESALNNDPSPTLSSDTSIPESPGDADDADDESDEEDNSDQPLESGSDLTVVIDSKTGKMSDEWYEEDEFAVMLGKAVDNGGDGDSDSEDEEPESDQYESESEGEE</sequence>
<keyword evidence="4" id="KW-1185">Reference proteome</keyword>
<evidence type="ECO:0000313" key="3">
    <source>
        <dbReference type="EMBL" id="KAK6987804.1"/>
    </source>
</evidence>
<comment type="caution">
    <text evidence="3">The sequence shown here is derived from an EMBL/GenBank/DDBJ whole genome shotgun (WGS) entry which is preliminary data.</text>
</comment>
<dbReference type="Proteomes" id="UP001362999">
    <property type="component" value="Unassembled WGS sequence"/>
</dbReference>
<gene>
    <name evidence="3" type="ORF">R3P38DRAFT_2574293</name>
</gene>